<dbReference type="InterPro" id="IPR011047">
    <property type="entry name" value="Quinoprotein_ADH-like_sf"/>
</dbReference>
<dbReference type="SMART" id="SM00564">
    <property type="entry name" value="PQQ"/>
    <property type="match status" value="6"/>
</dbReference>
<name>A0A162KSW9_9PROT</name>
<sequence length="458" mass="48034">MTSLRPGRQVDAVRRPSRPVRAAGVAVLTAMLLSGCGSWWGSDDKPALPGERIAVMPEKADIRIDPAVASEAITVPPAWQNGEWPQTSGYGNHAMHALAGPETPVEAWRGDAGVGSGGAKRLMAQPVMADGRIFVLDADSNVVALDASTGRRVWSVELAPDSDLLEGAYGGGLAIADGRIYAATGFGDVVALNPADGVELWRTSMHTPFRAPPAAGEGRVFAQSFDNQLIALAGDSGRELWRHGGVPATQMILGGAAPGVLGNLVVAAYSSGDLVALRGDSGRVGWAETLAGFAAAGSSLSALTDILSDPVIDRDMVFAGTVGGRIAAFDVRSGLRVWEQPFKVNQTPWVADTTVYVVVDSTRLVAMRRSDGRVRWVVDLPAFEDPEDREDPIRWTGPVLAGGRLYLASSAGSLMALNPTDGSKTSETDVGGAVNISPIVADGKLYVLRDDATLIAYR</sequence>
<dbReference type="Pfam" id="PF13360">
    <property type="entry name" value="PQQ_2"/>
    <property type="match status" value="3"/>
</dbReference>
<dbReference type="Proteomes" id="UP000257706">
    <property type="component" value="Unassembled WGS sequence"/>
</dbReference>
<dbReference type="GeneID" id="97241680"/>
<evidence type="ECO:0000313" key="5">
    <source>
        <dbReference type="Proteomes" id="UP000075787"/>
    </source>
</evidence>
<dbReference type="EMBL" id="DMAI01000056">
    <property type="protein sequence ID" value="HAE46454.1"/>
    <property type="molecule type" value="Genomic_DNA"/>
</dbReference>
<evidence type="ECO:0000259" key="2">
    <source>
        <dbReference type="Pfam" id="PF13360"/>
    </source>
</evidence>
<proteinExistence type="predicted"/>
<keyword evidence="1" id="KW-1133">Transmembrane helix</keyword>
<dbReference type="PANTHER" id="PTHR34512:SF30">
    <property type="entry name" value="OUTER MEMBRANE PROTEIN ASSEMBLY FACTOR BAMB"/>
    <property type="match status" value="1"/>
</dbReference>
<evidence type="ECO:0000313" key="6">
    <source>
        <dbReference type="Proteomes" id="UP000257706"/>
    </source>
</evidence>
<accession>A0A162KSW9</accession>
<feature type="domain" description="Pyrrolo-quinoline quinone repeat" evidence="2">
    <location>
        <begin position="397"/>
        <end position="457"/>
    </location>
</feature>
<dbReference type="Gene3D" id="2.130.10.10">
    <property type="entry name" value="YVTN repeat-like/Quinoprotein amine dehydrogenase"/>
    <property type="match status" value="1"/>
</dbReference>
<feature type="domain" description="Pyrrolo-quinoline quinone repeat" evidence="2">
    <location>
        <begin position="106"/>
        <end position="162"/>
    </location>
</feature>
<protein>
    <submittedName>
        <fullName evidence="3">Pyrrolo-quinoline quinone</fullName>
    </submittedName>
</protein>
<reference evidence="4 5" key="1">
    <citation type="submission" date="2015-12" db="EMBL/GenBank/DDBJ databases">
        <title>Genome sequence of Tistrella mobilis MCCC 1A02139.</title>
        <authorList>
            <person name="Lu L."/>
            <person name="Lai Q."/>
            <person name="Shao Z."/>
            <person name="Qian P."/>
        </authorList>
    </citation>
    <scope>NUCLEOTIDE SEQUENCE [LARGE SCALE GENOMIC DNA]</scope>
    <source>
        <strain evidence="4 5">MCCC 1A02139</strain>
    </source>
</reference>
<dbReference type="InterPro" id="IPR002372">
    <property type="entry name" value="PQQ_rpt_dom"/>
</dbReference>
<reference evidence="3 6" key="2">
    <citation type="journal article" date="2018" name="Nat. Biotechnol.">
        <title>A standardized bacterial taxonomy based on genome phylogeny substantially revises the tree of life.</title>
        <authorList>
            <person name="Parks D.H."/>
            <person name="Chuvochina M."/>
            <person name="Waite D.W."/>
            <person name="Rinke C."/>
            <person name="Skarshewski A."/>
            <person name="Chaumeil P.A."/>
            <person name="Hugenholtz P."/>
        </authorList>
    </citation>
    <scope>NUCLEOTIDE SEQUENCE [LARGE SCALE GENOMIC DNA]</scope>
    <source>
        <strain evidence="3">UBA8739</strain>
    </source>
</reference>
<dbReference type="Proteomes" id="UP000075787">
    <property type="component" value="Unassembled WGS sequence"/>
</dbReference>
<keyword evidence="1" id="KW-0812">Transmembrane</keyword>
<dbReference type="OrthoDB" id="5290752at2"/>
<dbReference type="EMBL" id="LPZR01000164">
    <property type="protein sequence ID" value="KYO52010.1"/>
    <property type="molecule type" value="Genomic_DNA"/>
</dbReference>
<evidence type="ECO:0000256" key="1">
    <source>
        <dbReference type="SAM" id="Phobius"/>
    </source>
</evidence>
<evidence type="ECO:0000313" key="4">
    <source>
        <dbReference type="EMBL" id="KYO52010.1"/>
    </source>
</evidence>
<dbReference type="PANTHER" id="PTHR34512">
    <property type="entry name" value="CELL SURFACE PROTEIN"/>
    <property type="match status" value="1"/>
</dbReference>
<gene>
    <name evidence="4" type="ORF">AUP44_07335</name>
    <name evidence="3" type="ORF">DCK97_03445</name>
</gene>
<comment type="caution">
    <text evidence="4">The sequence shown here is derived from an EMBL/GenBank/DDBJ whole genome shotgun (WGS) entry which is preliminary data.</text>
</comment>
<dbReference type="SUPFAM" id="SSF50998">
    <property type="entry name" value="Quinoprotein alcohol dehydrogenase-like"/>
    <property type="match status" value="1"/>
</dbReference>
<feature type="domain" description="Pyrrolo-quinoline quinone repeat" evidence="2">
    <location>
        <begin position="166"/>
        <end position="376"/>
    </location>
</feature>
<dbReference type="InterPro" id="IPR018391">
    <property type="entry name" value="PQQ_b-propeller_rpt"/>
</dbReference>
<organism evidence="4 5">
    <name type="scientific">Tistrella mobilis</name>
    <dbReference type="NCBI Taxonomy" id="171437"/>
    <lineage>
        <taxon>Bacteria</taxon>
        <taxon>Pseudomonadati</taxon>
        <taxon>Pseudomonadota</taxon>
        <taxon>Alphaproteobacteria</taxon>
        <taxon>Geminicoccales</taxon>
        <taxon>Geminicoccaceae</taxon>
        <taxon>Tistrella</taxon>
    </lineage>
</organism>
<evidence type="ECO:0000313" key="3">
    <source>
        <dbReference type="EMBL" id="HAE46454.1"/>
    </source>
</evidence>
<dbReference type="InterPro" id="IPR015943">
    <property type="entry name" value="WD40/YVTN_repeat-like_dom_sf"/>
</dbReference>
<dbReference type="RefSeq" id="WP_062765284.1">
    <property type="nucleotide sequence ID" value="NZ_CP121045.1"/>
</dbReference>
<feature type="transmembrane region" description="Helical" evidence="1">
    <location>
        <begin position="20"/>
        <end position="40"/>
    </location>
</feature>
<keyword evidence="1" id="KW-0472">Membrane</keyword>
<dbReference type="AlphaFoldDB" id="A0A162KSW9"/>